<reference evidence="3" key="2">
    <citation type="submission" date="2015-01" db="EMBL/GenBank/DDBJ databases">
        <title>Evolutionary Origins and Diversification of the Mycorrhizal Mutualists.</title>
        <authorList>
            <consortium name="DOE Joint Genome Institute"/>
            <consortium name="Mycorrhizal Genomics Consortium"/>
            <person name="Kohler A."/>
            <person name="Kuo A."/>
            <person name="Nagy L.G."/>
            <person name="Floudas D."/>
            <person name="Copeland A."/>
            <person name="Barry K.W."/>
            <person name="Cichocki N."/>
            <person name="Veneault-Fourrey C."/>
            <person name="LaButti K."/>
            <person name="Lindquist E.A."/>
            <person name="Lipzen A."/>
            <person name="Lundell T."/>
            <person name="Morin E."/>
            <person name="Murat C."/>
            <person name="Riley R."/>
            <person name="Ohm R."/>
            <person name="Sun H."/>
            <person name="Tunlid A."/>
            <person name="Henrissat B."/>
            <person name="Grigoriev I.V."/>
            <person name="Hibbett D.S."/>
            <person name="Martin F."/>
        </authorList>
    </citation>
    <scope>NUCLEOTIDE SEQUENCE [LARGE SCALE GENOMIC DNA]</scope>
    <source>
        <strain evidence="3">ATCC 200175</strain>
    </source>
</reference>
<feature type="compositionally biased region" description="Gly residues" evidence="1">
    <location>
        <begin position="313"/>
        <end position="331"/>
    </location>
</feature>
<protein>
    <submittedName>
        <fullName evidence="2">Uncharacterized protein</fullName>
    </submittedName>
</protein>
<dbReference type="Proteomes" id="UP000053647">
    <property type="component" value="Unassembled WGS sequence"/>
</dbReference>
<dbReference type="HOGENOM" id="CLU_919962_0_0_1"/>
<feature type="compositionally biased region" description="Low complexity" evidence="1">
    <location>
        <begin position="123"/>
        <end position="132"/>
    </location>
</feature>
<name>A0A0C9TCG8_PAXIN</name>
<reference evidence="2 3" key="1">
    <citation type="submission" date="2014-06" db="EMBL/GenBank/DDBJ databases">
        <authorList>
            <consortium name="DOE Joint Genome Institute"/>
            <person name="Kuo A."/>
            <person name="Kohler A."/>
            <person name="Nagy L.G."/>
            <person name="Floudas D."/>
            <person name="Copeland A."/>
            <person name="Barry K.W."/>
            <person name="Cichocki N."/>
            <person name="Veneault-Fourrey C."/>
            <person name="LaButti K."/>
            <person name="Lindquist E.A."/>
            <person name="Lipzen A."/>
            <person name="Lundell T."/>
            <person name="Morin E."/>
            <person name="Murat C."/>
            <person name="Sun H."/>
            <person name="Tunlid A."/>
            <person name="Henrissat B."/>
            <person name="Grigoriev I.V."/>
            <person name="Hibbett D.S."/>
            <person name="Martin F."/>
            <person name="Nordberg H.P."/>
            <person name="Cantor M.N."/>
            <person name="Hua S.X."/>
        </authorList>
    </citation>
    <scope>NUCLEOTIDE SEQUENCE [LARGE SCALE GENOMIC DNA]</scope>
    <source>
        <strain evidence="2 3">ATCC 200175</strain>
    </source>
</reference>
<evidence type="ECO:0000313" key="2">
    <source>
        <dbReference type="EMBL" id="KIJ08693.1"/>
    </source>
</evidence>
<dbReference type="AlphaFoldDB" id="A0A0C9TCG8"/>
<evidence type="ECO:0000313" key="3">
    <source>
        <dbReference type="Proteomes" id="UP000053647"/>
    </source>
</evidence>
<keyword evidence="3" id="KW-1185">Reference proteome</keyword>
<feature type="compositionally biased region" description="Pro residues" evidence="1">
    <location>
        <begin position="283"/>
        <end position="292"/>
    </location>
</feature>
<gene>
    <name evidence="2" type="ORF">PAXINDRAFT_18188</name>
</gene>
<dbReference type="EMBL" id="KN819574">
    <property type="protein sequence ID" value="KIJ08693.1"/>
    <property type="molecule type" value="Genomic_DNA"/>
</dbReference>
<feature type="compositionally biased region" description="Acidic residues" evidence="1">
    <location>
        <begin position="1"/>
        <end position="12"/>
    </location>
</feature>
<sequence>MDNIESEDEDPIGDAIAGSTSSASRMTTTPTPAPPSTPLHTPIPRGAQEPLAEPQPANACSTCVDLGILCKPNPGYSCFTCWSCKKKCEQSGTTRGQSASRARQPTQPRSADTRSQRGTPAISRAPSEVPAPRSRRPSRAASSKRGTSVNTQPPANTQDCPNVASSSTGIILRIPPSRATPATTIRMESAPQPSAVTAPVNMGLIPGTAYSIGGNPLVSHEEHRAALQRLETVEGENHELRGLITRALDHIEVLDSLQMSSADGPPIPAPLTEDPAIPAPLMDDPPIPPPVSPAMSIPPVEVLAETESASDNGGSGDNNGSGENDGSGGSD</sequence>
<organism evidence="2 3">
    <name type="scientific">Paxillus involutus ATCC 200175</name>
    <dbReference type="NCBI Taxonomy" id="664439"/>
    <lineage>
        <taxon>Eukaryota</taxon>
        <taxon>Fungi</taxon>
        <taxon>Dikarya</taxon>
        <taxon>Basidiomycota</taxon>
        <taxon>Agaricomycotina</taxon>
        <taxon>Agaricomycetes</taxon>
        <taxon>Agaricomycetidae</taxon>
        <taxon>Boletales</taxon>
        <taxon>Paxilineae</taxon>
        <taxon>Paxillaceae</taxon>
        <taxon>Paxillus</taxon>
    </lineage>
</organism>
<feature type="compositionally biased region" description="Low complexity" evidence="1">
    <location>
        <begin position="19"/>
        <end position="30"/>
    </location>
</feature>
<feature type="compositionally biased region" description="Polar residues" evidence="1">
    <location>
        <begin position="92"/>
        <end position="110"/>
    </location>
</feature>
<feature type="region of interest" description="Disordered" evidence="1">
    <location>
        <begin position="92"/>
        <end position="172"/>
    </location>
</feature>
<feature type="region of interest" description="Disordered" evidence="1">
    <location>
        <begin position="259"/>
        <end position="331"/>
    </location>
</feature>
<evidence type="ECO:0000256" key="1">
    <source>
        <dbReference type="SAM" id="MobiDB-lite"/>
    </source>
</evidence>
<accession>A0A0C9TCG8</accession>
<feature type="region of interest" description="Disordered" evidence="1">
    <location>
        <begin position="1"/>
        <end position="57"/>
    </location>
</feature>
<feature type="compositionally biased region" description="Polar residues" evidence="1">
    <location>
        <begin position="146"/>
        <end position="169"/>
    </location>
</feature>
<proteinExistence type="predicted"/>
<dbReference type="OrthoDB" id="2705516at2759"/>